<proteinExistence type="predicted"/>
<sequence length="173" mass="20782">MNLMEQKQPNQMIAALRTFVKENREDQFGPHESLYVEILKQWENLNRYSMAWADPKSQRLAKDYWRGMNSWFKKFIRQQDKVLEPQAFNNRELFNLFEQTAKQMATDILLMLPDGQTKQSVVKINDFAFRLRTELLEFNQLNRDGLTPADFELLLEYWHELYQLVGLQDEEVN</sequence>
<evidence type="ECO:0000313" key="1">
    <source>
        <dbReference type="EMBL" id="KRM30003.1"/>
    </source>
</evidence>
<name>A0A0R1XTI9_9LACO</name>
<keyword evidence="2" id="KW-1185">Reference proteome</keyword>
<protein>
    <submittedName>
        <fullName evidence="1">Uncharacterized protein</fullName>
    </submittedName>
</protein>
<dbReference type="EMBL" id="AZGM01000016">
    <property type="protein sequence ID" value="KRM30003.1"/>
    <property type="molecule type" value="Genomic_DNA"/>
</dbReference>
<dbReference type="AlphaFoldDB" id="A0A0R1XTI9"/>
<accession>A0A0R1XTI9</accession>
<evidence type="ECO:0000313" key="2">
    <source>
        <dbReference type="Proteomes" id="UP000051412"/>
    </source>
</evidence>
<dbReference type="Proteomes" id="UP000051412">
    <property type="component" value="Unassembled WGS sequence"/>
</dbReference>
<reference evidence="1 2" key="1">
    <citation type="journal article" date="2015" name="Genome Announc.">
        <title>Expanding the biotechnology potential of lactobacilli through comparative genomics of 213 strains and associated genera.</title>
        <authorList>
            <person name="Sun Z."/>
            <person name="Harris H.M."/>
            <person name="McCann A."/>
            <person name="Guo C."/>
            <person name="Argimon S."/>
            <person name="Zhang W."/>
            <person name="Yang X."/>
            <person name="Jeffery I.B."/>
            <person name="Cooney J.C."/>
            <person name="Kagawa T.F."/>
            <person name="Liu W."/>
            <person name="Song Y."/>
            <person name="Salvetti E."/>
            <person name="Wrobel A."/>
            <person name="Rasinkangas P."/>
            <person name="Parkhill J."/>
            <person name="Rea M.C."/>
            <person name="O'Sullivan O."/>
            <person name="Ritari J."/>
            <person name="Douillard F.P."/>
            <person name="Paul Ross R."/>
            <person name="Yang R."/>
            <person name="Briner A.E."/>
            <person name="Felis G.E."/>
            <person name="de Vos W.M."/>
            <person name="Barrangou R."/>
            <person name="Klaenhammer T.R."/>
            <person name="Caufield P.W."/>
            <person name="Cui Y."/>
            <person name="Zhang H."/>
            <person name="O'Toole P.W."/>
        </authorList>
    </citation>
    <scope>NUCLEOTIDE SEQUENCE [LARGE SCALE GENOMIC DNA]</scope>
    <source>
        <strain evidence="1 2">DSM 6035</strain>
    </source>
</reference>
<organism evidence="1 2">
    <name type="scientific">Limosilactobacillus panis DSM 6035</name>
    <dbReference type="NCBI Taxonomy" id="1423782"/>
    <lineage>
        <taxon>Bacteria</taxon>
        <taxon>Bacillati</taxon>
        <taxon>Bacillota</taxon>
        <taxon>Bacilli</taxon>
        <taxon>Lactobacillales</taxon>
        <taxon>Lactobacillaceae</taxon>
        <taxon>Limosilactobacillus</taxon>
    </lineage>
</organism>
<gene>
    <name evidence="1" type="ORF">FD32_GL000725</name>
</gene>
<dbReference type="PATRIC" id="fig|1423782.4.peg.750"/>
<dbReference type="STRING" id="1423782.FD32_GL000725"/>
<comment type="caution">
    <text evidence="1">The sequence shown here is derived from an EMBL/GenBank/DDBJ whole genome shotgun (WGS) entry which is preliminary data.</text>
</comment>